<evidence type="ECO:0000313" key="1">
    <source>
        <dbReference type="EMBL" id="GGM42771.1"/>
    </source>
</evidence>
<evidence type="ECO:0000313" key="2">
    <source>
        <dbReference type="Proteomes" id="UP000637578"/>
    </source>
</evidence>
<comment type="caution">
    <text evidence="1">The sequence shown here is derived from an EMBL/GenBank/DDBJ whole genome shotgun (WGS) entry which is preliminary data.</text>
</comment>
<gene>
    <name evidence="1" type="ORF">GCM10012275_12130</name>
</gene>
<name>A0A8J3FVA8_9PSEU</name>
<protein>
    <submittedName>
        <fullName evidence="1">Uncharacterized protein</fullName>
    </submittedName>
</protein>
<dbReference type="EMBL" id="BMMK01000003">
    <property type="protein sequence ID" value="GGM42771.1"/>
    <property type="molecule type" value="Genomic_DNA"/>
</dbReference>
<organism evidence="1 2">
    <name type="scientific">Longimycelium tulufanense</name>
    <dbReference type="NCBI Taxonomy" id="907463"/>
    <lineage>
        <taxon>Bacteria</taxon>
        <taxon>Bacillati</taxon>
        <taxon>Actinomycetota</taxon>
        <taxon>Actinomycetes</taxon>
        <taxon>Pseudonocardiales</taxon>
        <taxon>Pseudonocardiaceae</taxon>
        <taxon>Longimycelium</taxon>
    </lineage>
</organism>
<reference evidence="1" key="1">
    <citation type="journal article" date="2014" name="Int. J. Syst. Evol. Microbiol.">
        <title>Complete genome sequence of Corynebacterium casei LMG S-19264T (=DSM 44701T), isolated from a smear-ripened cheese.</title>
        <authorList>
            <consortium name="US DOE Joint Genome Institute (JGI-PGF)"/>
            <person name="Walter F."/>
            <person name="Albersmeier A."/>
            <person name="Kalinowski J."/>
            <person name="Ruckert C."/>
        </authorList>
    </citation>
    <scope>NUCLEOTIDE SEQUENCE</scope>
    <source>
        <strain evidence="1">CGMCC 4.5737</strain>
    </source>
</reference>
<proteinExistence type="predicted"/>
<dbReference type="AlphaFoldDB" id="A0A8J3FVA8"/>
<reference evidence="1" key="2">
    <citation type="submission" date="2020-09" db="EMBL/GenBank/DDBJ databases">
        <authorList>
            <person name="Sun Q."/>
            <person name="Zhou Y."/>
        </authorList>
    </citation>
    <scope>NUCLEOTIDE SEQUENCE</scope>
    <source>
        <strain evidence="1">CGMCC 4.5737</strain>
    </source>
</reference>
<sequence length="106" mass="11567">MLDAALRKAGAVWVVVDEHPARLVWTVWRAGALWVAVGPDEQEVPGLSDGVRCQVTLRSPTTHSHLLDVPAVAHRVEPDEETMAALAAARLNASPRWAEVYRLDPA</sequence>
<keyword evidence="2" id="KW-1185">Reference proteome</keyword>
<dbReference type="Proteomes" id="UP000637578">
    <property type="component" value="Unassembled WGS sequence"/>
</dbReference>
<accession>A0A8J3FVA8</accession>